<sequence>MRGLQSKLIPRFFRGQCLAPLASVGILLSTSLRVNVYLFSFVEERVDRAEALRLGYSQVVITPSEPAGHVLAGYVRRKSRSTGVHDDIKAGILTLEGGEAAALVTLDLLGVDEKLYSELYRLAERILGRALLMVAGSHTHSAPASAFTSPLLTFGEEAFREEYFSELLAAVEQGLLQATEASSPASLAVAEAPVKGVATDRVNPSGKIDDTATLIIFRKPSGERCALLHFAVHPTVLGPDNLLISRDLVGYAVDEIARQLGLDTCFFANGAAANVSTRFTRRAQSFEEAERLGKLLARQVVSAAGTLSWVSCSSLHARSAACEVRLVNPREKLEEALSSRSMEGAHGRVRESVAEGFELLEKLAGAGNLPRAGEARVVGLRLGDNLDLVFLPFEIPSDFALELKRSRGRRRLVVSYANGYYGYLAPRGAQGYESLFELTRPEDKERIFETVRKLLGSDADPGVCSA</sequence>
<protein>
    <recommendedName>
        <fullName evidence="1">Neutral/alkaline non-lysosomal ceramidase N-terminal domain-containing protein</fullName>
    </recommendedName>
</protein>
<proteinExistence type="predicted"/>
<comment type="caution">
    <text evidence="2">The sequence shown here is derived from an EMBL/GenBank/DDBJ whole genome shotgun (WGS) entry which is preliminary data.</text>
</comment>
<dbReference type="EMBL" id="DTBQ01000036">
    <property type="protein sequence ID" value="HGM46375.1"/>
    <property type="molecule type" value="Genomic_DNA"/>
</dbReference>
<evidence type="ECO:0000313" key="2">
    <source>
        <dbReference type="EMBL" id="HGM46375.1"/>
    </source>
</evidence>
<dbReference type="InterPro" id="IPR031329">
    <property type="entry name" value="NEUT/ALK_ceramidase_N"/>
</dbReference>
<feature type="domain" description="Neutral/alkaline non-lysosomal ceramidase N-terminal" evidence="1">
    <location>
        <begin position="65"/>
        <end position="255"/>
    </location>
</feature>
<evidence type="ECO:0000259" key="1">
    <source>
        <dbReference type="Pfam" id="PF04734"/>
    </source>
</evidence>
<dbReference type="Pfam" id="PF04734">
    <property type="entry name" value="Ceramidase_alk"/>
    <property type="match status" value="1"/>
</dbReference>
<dbReference type="AlphaFoldDB" id="A0A7C4D1M2"/>
<gene>
    <name evidence="2" type="ORF">ENU21_01300</name>
</gene>
<name>A0A7C4D1M2_THEPE</name>
<reference evidence="2" key="1">
    <citation type="journal article" date="2020" name="mSystems">
        <title>Genome- and Community-Level Interaction Insights into Carbon Utilization and Element Cycling Functions of Hydrothermarchaeota in Hydrothermal Sediment.</title>
        <authorList>
            <person name="Zhou Z."/>
            <person name="Liu Y."/>
            <person name="Xu W."/>
            <person name="Pan J."/>
            <person name="Luo Z.H."/>
            <person name="Li M."/>
        </authorList>
    </citation>
    <scope>NUCLEOTIDE SEQUENCE</scope>
    <source>
        <strain evidence="2">SpSt-649</strain>
    </source>
</reference>
<accession>A0A7C4D1M2</accession>
<organism evidence="2">
    <name type="scientific">Thermofilum pendens</name>
    <dbReference type="NCBI Taxonomy" id="2269"/>
    <lineage>
        <taxon>Archaea</taxon>
        <taxon>Thermoproteota</taxon>
        <taxon>Thermoprotei</taxon>
        <taxon>Thermofilales</taxon>
        <taxon>Thermofilaceae</taxon>
        <taxon>Thermofilum</taxon>
    </lineage>
</organism>